<dbReference type="PANTHER" id="PTHR45797:SF1">
    <property type="entry name" value="HELICASE ARIP4"/>
    <property type="match status" value="1"/>
</dbReference>
<dbReference type="GO" id="GO:0016887">
    <property type="term" value="F:ATP hydrolysis activity"/>
    <property type="evidence" value="ECO:0007669"/>
    <property type="project" value="InterPro"/>
</dbReference>
<evidence type="ECO:0000256" key="1">
    <source>
        <dbReference type="ARBA" id="ARBA00004123"/>
    </source>
</evidence>
<evidence type="ECO:0000256" key="8">
    <source>
        <dbReference type="SAM" id="MobiDB-lite"/>
    </source>
</evidence>
<keyword evidence="4" id="KW-0347">Helicase</keyword>
<feature type="compositionally biased region" description="Polar residues" evidence="8">
    <location>
        <begin position="171"/>
        <end position="181"/>
    </location>
</feature>
<dbReference type="OrthoDB" id="2020972at2759"/>
<feature type="compositionally biased region" description="Low complexity" evidence="8">
    <location>
        <begin position="1"/>
        <end position="17"/>
    </location>
</feature>
<dbReference type="Pfam" id="PF00176">
    <property type="entry name" value="SNF2-rel_dom"/>
    <property type="match status" value="1"/>
</dbReference>
<feature type="region of interest" description="Disordered" evidence="8">
    <location>
        <begin position="1"/>
        <end position="44"/>
    </location>
</feature>
<evidence type="ECO:0000256" key="6">
    <source>
        <dbReference type="ARBA" id="ARBA00023125"/>
    </source>
</evidence>
<evidence type="ECO:0000256" key="2">
    <source>
        <dbReference type="ARBA" id="ARBA00007025"/>
    </source>
</evidence>
<dbReference type="InterPro" id="IPR044574">
    <property type="entry name" value="ARIP4-like"/>
</dbReference>
<gene>
    <name evidence="10" type="ORF">BCR44DRAFT_1103911</name>
</gene>
<dbReference type="SMART" id="SM00487">
    <property type="entry name" value="DEXDc"/>
    <property type="match status" value="1"/>
</dbReference>
<keyword evidence="7" id="KW-0539">Nucleus</keyword>
<name>A0A1Y2I2P9_9FUNG</name>
<dbReference type="Gene3D" id="3.40.50.10810">
    <property type="entry name" value="Tandem AAA-ATPase domain"/>
    <property type="match status" value="1"/>
</dbReference>
<keyword evidence="10" id="KW-0378">Hydrolase</keyword>
<reference evidence="10 11" key="1">
    <citation type="submission" date="2016-07" db="EMBL/GenBank/DDBJ databases">
        <title>Pervasive Adenine N6-methylation of Active Genes in Fungi.</title>
        <authorList>
            <consortium name="DOE Joint Genome Institute"/>
            <person name="Mondo S.J."/>
            <person name="Dannebaum R.O."/>
            <person name="Kuo R.C."/>
            <person name="Labutti K."/>
            <person name="Haridas S."/>
            <person name="Kuo A."/>
            <person name="Salamov A."/>
            <person name="Ahrendt S.R."/>
            <person name="Lipzen A."/>
            <person name="Sullivan W."/>
            <person name="Andreopoulos W.B."/>
            <person name="Clum A."/>
            <person name="Lindquist E."/>
            <person name="Daum C."/>
            <person name="Ramamoorthy G.K."/>
            <person name="Gryganskyi A."/>
            <person name="Culley D."/>
            <person name="Magnuson J.K."/>
            <person name="James T.Y."/>
            <person name="O'Malley M.A."/>
            <person name="Stajich J.E."/>
            <person name="Spatafora J.W."/>
            <person name="Visel A."/>
            <person name="Grigoriev I.V."/>
        </authorList>
    </citation>
    <scope>NUCLEOTIDE SEQUENCE [LARGE SCALE GENOMIC DNA]</scope>
    <source>
        <strain evidence="10 11">PL171</strain>
    </source>
</reference>
<dbReference type="InterPro" id="IPR014001">
    <property type="entry name" value="Helicase_ATP-bd"/>
</dbReference>
<protein>
    <submittedName>
        <fullName evidence="10">p-loop containing nucleoside triphosphate hydrolase protein</fullName>
    </submittedName>
</protein>
<evidence type="ECO:0000259" key="9">
    <source>
        <dbReference type="SMART" id="SM00487"/>
    </source>
</evidence>
<dbReference type="GO" id="GO:0004386">
    <property type="term" value="F:helicase activity"/>
    <property type="evidence" value="ECO:0007669"/>
    <property type="project" value="UniProtKB-KW"/>
</dbReference>
<dbReference type="EMBL" id="MCFL01000002">
    <property type="protein sequence ID" value="ORZ41009.1"/>
    <property type="molecule type" value="Genomic_DNA"/>
</dbReference>
<evidence type="ECO:0000256" key="4">
    <source>
        <dbReference type="ARBA" id="ARBA00022806"/>
    </source>
</evidence>
<comment type="caution">
    <text evidence="10">The sequence shown here is derived from an EMBL/GenBank/DDBJ whole genome shotgun (WGS) entry which is preliminary data.</text>
</comment>
<feature type="domain" description="Helicase ATP-binding" evidence="9">
    <location>
        <begin position="265"/>
        <end position="467"/>
    </location>
</feature>
<accession>A0A1Y2I2P9</accession>
<evidence type="ECO:0000256" key="3">
    <source>
        <dbReference type="ARBA" id="ARBA00022741"/>
    </source>
</evidence>
<organism evidence="10 11">
    <name type="scientific">Catenaria anguillulae PL171</name>
    <dbReference type="NCBI Taxonomy" id="765915"/>
    <lineage>
        <taxon>Eukaryota</taxon>
        <taxon>Fungi</taxon>
        <taxon>Fungi incertae sedis</taxon>
        <taxon>Blastocladiomycota</taxon>
        <taxon>Blastocladiomycetes</taxon>
        <taxon>Blastocladiales</taxon>
        <taxon>Catenariaceae</taxon>
        <taxon>Catenaria</taxon>
    </lineage>
</organism>
<dbReference type="AlphaFoldDB" id="A0A1Y2I2P9"/>
<dbReference type="GO" id="GO:0005634">
    <property type="term" value="C:nucleus"/>
    <property type="evidence" value="ECO:0007669"/>
    <property type="project" value="UniProtKB-SubCell"/>
</dbReference>
<evidence type="ECO:0000313" key="10">
    <source>
        <dbReference type="EMBL" id="ORZ41009.1"/>
    </source>
</evidence>
<dbReference type="Proteomes" id="UP000193411">
    <property type="component" value="Unassembled WGS sequence"/>
</dbReference>
<evidence type="ECO:0000256" key="5">
    <source>
        <dbReference type="ARBA" id="ARBA00022840"/>
    </source>
</evidence>
<feature type="compositionally biased region" description="Polar residues" evidence="8">
    <location>
        <begin position="25"/>
        <end position="41"/>
    </location>
</feature>
<keyword evidence="11" id="KW-1185">Reference proteome</keyword>
<feature type="region of interest" description="Disordered" evidence="8">
    <location>
        <begin position="147"/>
        <end position="234"/>
    </location>
</feature>
<feature type="compositionally biased region" description="Gly residues" evidence="8">
    <location>
        <begin position="148"/>
        <end position="159"/>
    </location>
</feature>
<dbReference type="InterPro" id="IPR027417">
    <property type="entry name" value="P-loop_NTPase"/>
</dbReference>
<dbReference type="STRING" id="765915.A0A1Y2I2P9"/>
<dbReference type="InterPro" id="IPR038718">
    <property type="entry name" value="SNF2-like_sf"/>
</dbReference>
<proteinExistence type="inferred from homology"/>
<keyword evidence="5" id="KW-0067">ATP-binding</keyword>
<comment type="similarity">
    <text evidence="2">Belongs to the SNF2/RAD54 helicase family.</text>
</comment>
<evidence type="ECO:0000313" key="11">
    <source>
        <dbReference type="Proteomes" id="UP000193411"/>
    </source>
</evidence>
<comment type="subcellular location">
    <subcellularLocation>
        <location evidence="1">Nucleus</location>
    </subcellularLocation>
</comment>
<sequence>MSLDSSSSSDSDTDSLTGFIVPDSPTLSATNPSSTPLWSSSAERRRGIDAQRTLLRDLKSILSRAESDRQVRLDLYDDVFRFCLQMGKRQRPSSKGSVFMYLKLAHDEVVKRAWAQQGVHLASAEAWDVMLDEVTKVVAGAKEPVYVGGSGGGGTGGAGSTASSGGAHSSPRTSSGATRRGSTAGEVSAGGSPQKRPKFKPHVPTVPRSRKASVTQGQRAAAAAAAGVTSDDPLAEYLEDGGEPEPTRMINVASANDPVYVPSFLEDVLQEHQIEGLTFLWKRVVQERGGAILAHAMGLGKSIQIVTFIYLILRGIRHHNLDCPPLLQRCILILCPKTVYPNWVNEINKWVPASYRKWVGMHVLILDEEPQDRREAMAERWNKYGGVLVSSYDCLKYTVKPKSSGTGAAAGEGSSEAREARMSALLLNKASLLVMDEVQFCFSITLVGGIGDGYYTCVNVTGAYRQE</sequence>
<dbReference type="InterPro" id="IPR000330">
    <property type="entry name" value="SNF2_N"/>
</dbReference>
<dbReference type="GO" id="GO:0005524">
    <property type="term" value="F:ATP binding"/>
    <property type="evidence" value="ECO:0007669"/>
    <property type="project" value="UniProtKB-KW"/>
</dbReference>
<dbReference type="PANTHER" id="PTHR45797">
    <property type="entry name" value="RAD54-LIKE"/>
    <property type="match status" value="1"/>
</dbReference>
<keyword evidence="6" id="KW-0238">DNA-binding</keyword>
<evidence type="ECO:0000256" key="7">
    <source>
        <dbReference type="ARBA" id="ARBA00023242"/>
    </source>
</evidence>
<feature type="compositionally biased region" description="Low complexity" evidence="8">
    <location>
        <begin position="160"/>
        <end position="170"/>
    </location>
</feature>
<dbReference type="GO" id="GO:0003677">
    <property type="term" value="F:DNA binding"/>
    <property type="evidence" value="ECO:0007669"/>
    <property type="project" value="UniProtKB-KW"/>
</dbReference>
<keyword evidence="3" id="KW-0547">Nucleotide-binding</keyword>
<dbReference type="SUPFAM" id="SSF52540">
    <property type="entry name" value="P-loop containing nucleoside triphosphate hydrolases"/>
    <property type="match status" value="1"/>
</dbReference>